<dbReference type="Proteomes" id="UP000033006">
    <property type="component" value="Segment"/>
</dbReference>
<protein>
    <submittedName>
        <fullName evidence="1">Uncharacterized protein</fullName>
    </submittedName>
</protein>
<dbReference type="OrthoDB" id="24135at10239"/>
<dbReference type="KEGG" id="vg:26627294"/>
<dbReference type="EMBL" id="KP876466">
    <property type="protein sequence ID" value="AKA61780.1"/>
    <property type="molecule type" value="Genomic_DNA"/>
</dbReference>
<accession>A0A0E3JTM7</accession>
<organism evidence="1 2">
    <name type="scientific">Streptomyces phage TP1604</name>
    <dbReference type="NCBI Taxonomy" id="1636184"/>
    <lineage>
        <taxon>Viruses</taxon>
        <taxon>Duplodnaviria</taxon>
        <taxon>Heunggongvirae</taxon>
        <taxon>Uroviricota</taxon>
        <taxon>Caudoviricetes</taxon>
        <taxon>Woodruffvirus</taxon>
        <taxon>Woodruffvirus TP1604</taxon>
    </lineage>
</organism>
<name>A0A0E3JTM7_9CAUD</name>
<evidence type="ECO:0000313" key="1">
    <source>
        <dbReference type="EMBL" id="AKA61780.1"/>
    </source>
</evidence>
<sequence>MAKTDEFDSAGSYVAIKDLMGELVLFTPTEYVEEVKTDFGDKDAVMANLVVLTAEGGPAEYDDQMIFQGSLIGQLKRKIPGGRKLLGVVAKGEAKKGQNAPYILNAPTDEQKQMARDYLAGRVVAAATESEPEDPFAVKA</sequence>
<dbReference type="GeneID" id="26627294"/>
<evidence type="ECO:0000313" key="2">
    <source>
        <dbReference type="Proteomes" id="UP000033006"/>
    </source>
</evidence>
<dbReference type="RefSeq" id="YP_009200157.1">
    <property type="nucleotide sequence ID" value="NC_028818.1"/>
</dbReference>
<reference evidence="1 2" key="1">
    <citation type="submission" date="2015-03" db="EMBL/GenBank/DDBJ databases">
        <authorList>
            <person name="Phan H."/>
            <person name="Ton P."/>
            <person name="Bernal J.T."/>
            <person name="Kanani-Hendijani T.A."/>
            <person name="Munguia J."/>
            <person name="Olumba F.C."/>
            <person name="Orozco S."/>
            <person name="Gibbs Z.A."/>
            <person name="Donegan-Quick R."/>
            <person name="Visi D.K."/>
            <person name="Allen M.S."/>
            <person name="Hughes L.E."/>
            <person name="Bradley K.W."/>
            <person name="Asai D.J."/>
            <person name="Bowman C.A."/>
            <person name="Russell D.A."/>
            <person name="Pope W.H."/>
            <person name="Jacobs-Sera D."/>
            <person name="Hendrix R.W."/>
            <person name="Hatfull G.F."/>
        </authorList>
    </citation>
    <scope>NUCLEOTIDE SEQUENCE [LARGE SCALE GENOMIC DNA]</scope>
</reference>
<gene>
    <name evidence="1" type="ORF">SEA_TP1604_42</name>
</gene>
<keyword evidence="2" id="KW-1185">Reference proteome</keyword>
<proteinExistence type="predicted"/>